<dbReference type="PANTHER" id="PTHR43771:SF1">
    <property type="entry name" value="PHOSPHOMANNOMUTASE"/>
    <property type="match status" value="1"/>
</dbReference>
<feature type="domain" description="Alpha-D-phosphohexomutase C-terminal" evidence="8">
    <location>
        <begin position="375"/>
        <end position="445"/>
    </location>
</feature>
<dbReference type="InterPro" id="IPR005841">
    <property type="entry name" value="Alpha-D-phosphohexomutase_SF"/>
</dbReference>
<evidence type="ECO:0000259" key="8">
    <source>
        <dbReference type="Pfam" id="PF00408"/>
    </source>
</evidence>
<evidence type="ECO:0000256" key="6">
    <source>
        <dbReference type="ARBA" id="ARBA00023235"/>
    </source>
</evidence>
<dbReference type="PANTHER" id="PTHR43771">
    <property type="entry name" value="PHOSPHOMANNOMUTASE"/>
    <property type="match status" value="1"/>
</dbReference>
<dbReference type="GO" id="GO:0005975">
    <property type="term" value="P:carbohydrate metabolic process"/>
    <property type="evidence" value="ECO:0007669"/>
    <property type="project" value="InterPro"/>
</dbReference>
<keyword evidence="5 7" id="KW-0460">Magnesium</keyword>
<comment type="similarity">
    <text evidence="2 7">Belongs to the phosphohexose mutase family.</text>
</comment>
<comment type="cofactor">
    <cofactor evidence="1">
        <name>Mg(2+)</name>
        <dbReference type="ChEBI" id="CHEBI:18420"/>
    </cofactor>
</comment>
<name>A0A1I6M7E0_9RHOB</name>
<sequence>MINLTCFKAYDVRGKIGVDLDETIARAIGYAFATVLRPRTVVLGHDCRPTSANLRDALAAGLTAQGVKVLDIGLAGTEEVYFATSHLEADGGIEVTASHNPIGDNGMKFVGCESRPLSEDQFDALKVATAKAMQSEISTSVNSESVSVRDVFADHLVSLVDPKHLPELKIVANAGNGVAGPAFDAIIDRLQSQGAKLEVIRVNHAPDPSFPNGIPNPLLPENRSATASVVTAENADLGIAWDGDFDRCFFFDHTGAFVDGEYIVGLLASAFLATLPGETIVHDPRVIWNTQDQIERHGGVAQVSRTGHAHIKRTMREVNAVYGGEMSAHHYFRDFMFCDSGMLPWLKVIALMGQTGKSLAALVSEMQARFPSSGEINFTIPNPAGAIAKVEAAFEDEALKVEHFDGLSMAFDNWRFNLRSSSTEPLVRLNVETRGDAALLKERTEALSEMLRDASA</sequence>
<dbReference type="GO" id="GO:0000287">
    <property type="term" value="F:magnesium ion binding"/>
    <property type="evidence" value="ECO:0007669"/>
    <property type="project" value="InterPro"/>
</dbReference>
<dbReference type="Pfam" id="PF02879">
    <property type="entry name" value="PGM_PMM_II"/>
    <property type="match status" value="1"/>
</dbReference>
<evidence type="ECO:0000259" key="10">
    <source>
        <dbReference type="Pfam" id="PF02879"/>
    </source>
</evidence>
<feature type="domain" description="Alpha-D-phosphohexomutase alpha/beta/alpha" evidence="11">
    <location>
        <begin position="259"/>
        <end position="367"/>
    </location>
</feature>
<evidence type="ECO:0000256" key="2">
    <source>
        <dbReference type="ARBA" id="ARBA00010231"/>
    </source>
</evidence>
<evidence type="ECO:0000259" key="9">
    <source>
        <dbReference type="Pfam" id="PF02878"/>
    </source>
</evidence>
<evidence type="ECO:0000256" key="5">
    <source>
        <dbReference type="ARBA" id="ARBA00022842"/>
    </source>
</evidence>
<dbReference type="Gene3D" id="3.40.120.10">
    <property type="entry name" value="Alpha-D-Glucose-1,6-Bisphosphate, subunit A, domain 3"/>
    <property type="match status" value="3"/>
</dbReference>
<dbReference type="InterPro" id="IPR005843">
    <property type="entry name" value="A-D-PHexomutase_C"/>
</dbReference>
<accession>A0A1I6M7E0</accession>
<dbReference type="InterPro" id="IPR005844">
    <property type="entry name" value="A-D-PHexomutase_a/b/a-I"/>
</dbReference>
<reference evidence="12 13" key="1">
    <citation type="submission" date="2016-10" db="EMBL/GenBank/DDBJ databases">
        <authorList>
            <person name="de Groot N.N."/>
        </authorList>
    </citation>
    <scope>NUCLEOTIDE SEQUENCE [LARGE SCALE GENOMIC DNA]</scope>
    <source>
        <strain evidence="12 13">DSM 29433</strain>
    </source>
</reference>
<keyword evidence="13" id="KW-1185">Reference proteome</keyword>
<gene>
    <name evidence="12" type="ORF">SAMN05444714_1315</name>
</gene>
<evidence type="ECO:0000256" key="7">
    <source>
        <dbReference type="RuleBase" id="RU004326"/>
    </source>
</evidence>
<dbReference type="SUPFAM" id="SSF55957">
    <property type="entry name" value="Phosphoglucomutase, C-terminal domain"/>
    <property type="match status" value="1"/>
</dbReference>
<dbReference type="OrthoDB" id="9803322at2"/>
<evidence type="ECO:0000313" key="13">
    <source>
        <dbReference type="Proteomes" id="UP000198926"/>
    </source>
</evidence>
<dbReference type="Pfam" id="PF02878">
    <property type="entry name" value="PGM_PMM_I"/>
    <property type="match status" value="1"/>
</dbReference>
<dbReference type="AlphaFoldDB" id="A0A1I6M7E0"/>
<dbReference type="Pfam" id="PF00408">
    <property type="entry name" value="PGM_PMM_IV"/>
    <property type="match status" value="1"/>
</dbReference>
<dbReference type="InterPro" id="IPR016066">
    <property type="entry name" value="A-D-PHexomutase_CS"/>
</dbReference>
<dbReference type="GO" id="GO:0016868">
    <property type="term" value="F:intramolecular phosphotransferase activity"/>
    <property type="evidence" value="ECO:0007669"/>
    <property type="project" value="InterPro"/>
</dbReference>
<evidence type="ECO:0000313" key="12">
    <source>
        <dbReference type="EMBL" id="SFS11432.1"/>
    </source>
</evidence>
<dbReference type="Pfam" id="PF02880">
    <property type="entry name" value="PGM_PMM_III"/>
    <property type="match status" value="1"/>
</dbReference>
<keyword evidence="6" id="KW-0413">Isomerase</keyword>
<dbReference type="PRINTS" id="PR00509">
    <property type="entry name" value="PGMPMM"/>
</dbReference>
<evidence type="ECO:0000256" key="4">
    <source>
        <dbReference type="ARBA" id="ARBA00022723"/>
    </source>
</evidence>
<dbReference type="EMBL" id="FOZM01000001">
    <property type="protein sequence ID" value="SFS11432.1"/>
    <property type="molecule type" value="Genomic_DNA"/>
</dbReference>
<dbReference type="PROSITE" id="PS00710">
    <property type="entry name" value="PGM_PMM"/>
    <property type="match status" value="1"/>
</dbReference>
<evidence type="ECO:0000256" key="3">
    <source>
        <dbReference type="ARBA" id="ARBA00022553"/>
    </source>
</evidence>
<dbReference type="InterPro" id="IPR016055">
    <property type="entry name" value="A-D-PHexomutase_a/b/a-I/II/III"/>
</dbReference>
<keyword evidence="3" id="KW-0597">Phosphoprotein</keyword>
<dbReference type="InterPro" id="IPR005845">
    <property type="entry name" value="A-D-PHexomutase_a/b/a-II"/>
</dbReference>
<evidence type="ECO:0000259" key="11">
    <source>
        <dbReference type="Pfam" id="PF02880"/>
    </source>
</evidence>
<dbReference type="InterPro" id="IPR005846">
    <property type="entry name" value="A-D-PHexomutase_a/b/a-III"/>
</dbReference>
<feature type="domain" description="Alpha-D-phosphohexomutase alpha/beta/alpha" evidence="9">
    <location>
        <begin position="7"/>
        <end position="132"/>
    </location>
</feature>
<proteinExistence type="inferred from homology"/>
<dbReference type="Proteomes" id="UP000198926">
    <property type="component" value="Unassembled WGS sequence"/>
</dbReference>
<organism evidence="12 13">
    <name type="scientific">Yoonia litorea</name>
    <dbReference type="NCBI Taxonomy" id="1123755"/>
    <lineage>
        <taxon>Bacteria</taxon>
        <taxon>Pseudomonadati</taxon>
        <taxon>Pseudomonadota</taxon>
        <taxon>Alphaproteobacteria</taxon>
        <taxon>Rhodobacterales</taxon>
        <taxon>Paracoccaceae</taxon>
        <taxon>Yoonia</taxon>
    </lineage>
</organism>
<protein>
    <submittedName>
        <fullName evidence="12">Phosphomannomutase</fullName>
    </submittedName>
</protein>
<keyword evidence="4 7" id="KW-0479">Metal-binding</keyword>
<dbReference type="CDD" id="cd03089">
    <property type="entry name" value="PMM_PGM"/>
    <property type="match status" value="1"/>
</dbReference>
<dbReference type="SUPFAM" id="SSF53738">
    <property type="entry name" value="Phosphoglucomutase, first 3 domains"/>
    <property type="match status" value="3"/>
</dbReference>
<evidence type="ECO:0000256" key="1">
    <source>
        <dbReference type="ARBA" id="ARBA00001946"/>
    </source>
</evidence>
<dbReference type="STRING" id="1123755.SAMN05444714_1315"/>
<dbReference type="Gene3D" id="3.30.310.50">
    <property type="entry name" value="Alpha-D-phosphohexomutase, C-terminal domain"/>
    <property type="match status" value="1"/>
</dbReference>
<feature type="domain" description="Alpha-D-phosphohexomutase alpha/beta/alpha" evidence="10">
    <location>
        <begin position="152"/>
        <end position="255"/>
    </location>
</feature>
<dbReference type="InterPro" id="IPR036900">
    <property type="entry name" value="A-D-PHexomutase_C_sf"/>
</dbReference>
<dbReference type="RefSeq" id="WP_090205470.1">
    <property type="nucleotide sequence ID" value="NZ_FOZM01000001.1"/>
</dbReference>